<dbReference type="SUPFAM" id="SSF53187">
    <property type="entry name" value="Zn-dependent exopeptidases"/>
    <property type="match status" value="1"/>
</dbReference>
<evidence type="ECO:0000256" key="2">
    <source>
        <dbReference type="ARBA" id="ARBA00005988"/>
    </source>
</evidence>
<proteinExistence type="inferred from homology"/>
<dbReference type="SMART" id="SM00631">
    <property type="entry name" value="Zn_pept"/>
    <property type="match status" value="1"/>
</dbReference>
<reference evidence="9" key="1">
    <citation type="journal article" date="2018" name="Environ. Microbiol.">
        <title>Sporulation capability and amylosome conservation among diverse human colonic and rumen isolates of the keystone starch-degrader Ruminococcus bromii.</title>
        <authorList>
            <person name="Mukhopadhya I."/>
            <person name="Morais S."/>
            <person name="Laverde-Gomez J."/>
            <person name="Sheridan P.O."/>
            <person name="Walker A.W."/>
            <person name="Kelly W."/>
            <person name="Klieve A.V."/>
            <person name="Ouwerkerk D."/>
            <person name="Duncan S.H."/>
            <person name="Louis P."/>
            <person name="Koropatkin N."/>
            <person name="Cockburn D."/>
            <person name="Kibler R."/>
            <person name="Cooper P.J."/>
            <person name="Sandoval C."/>
            <person name="Crost E."/>
            <person name="Juge N."/>
            <person name="Bayer E.A."/>
            <person name="Flint H.J."/>
        </authorList>
    </citation>
    <scope>NUCLEOTIDE SEQUENCE [LARGE SCALE GENOMIC DNA]</scope>
    <source>
        <strain evidence="9">ATCC 27255</strain>
    </source>
</reference>
<dbReference type="EMBL" id="NNSR01000032">
    <property type="protein sequence ID" value="PKD32148.1"/>
    <property type="molecule type" value="Genomic_DNA"/>
</dbReference>
<dbReference type="PANTHER" id="PTHR11705:SF143">
    <property type="entry name" value="SLL0236 PROTEIN"/>
    <property type="match status" value="1"/>
</dbReference>
<dbReference type="GO" id="GO:0008270">
    <property type="term" value="F:zinc ion binding"/>
    <property type="evidence" value="ECO:0007669"/>
    <property type="project" value="InterPro"/>
</dbReference>
<dbReference type="CDD" id="cd06229">
    <property type="entry name" value="M14_Endopeptidase_I"/>
    <property type="match status" value="1"/>
</dbReference>
<feature type="active site" description="Proton donor/acceptor" evidence="7">
    <location>
        <position position="267"/>
    </location>
</feature>
<comment type="cofactor">
    <cofactor evidence="1">
        <name>Zn(2+)</name>
        <dbReference type="ChEBI" id="CHEBI:29105"/>
    </cofactor>
</comment>
<evidence type="ECO:0000256" key="6">
    <source>
        <dbReference type="ARBA" id="ARBA00023049"/>
    </source>
</evidence>
<keyword evidence="5" id="KW-0862">Zinc</keyword>
<keyword evidence="4 9" id="KW-0378">Hydrolase</keyword>
<keyword evidence="10" id="KW-1185">Reference proteome</keyword>
<comment type="similarity">
    <text evidence="2 7">Belongs to the peptidase M14 family.</text>
</comment>
<dbReference type="GO" id="GO:0005615">
    <property type="term" value="C:extracellular space"/>
    <property type="evidence" value="ECO:0007669"/>
    <property type="project" value="TreeGrafter"/>
</dbReference>
<protein>
    <submittedName>
        <fullName evidence="9">Gamma-D-glutamyl-L-diamino acid endopeptidase 1</fullName>
        <ecNumber evidence="9">3.4.19.11</ecNumber>
    </submittedName>
</protein>
<evidence type="ECO:0000259" key="8">
    <source>
        <dbReference type="PROSITE" id="PS52035"/>
    </source>
</evidence>
<evidence type="ECO:0000313" key="10">
    <source>
        <dbReference type="Proteomes" id="UP000233425"/>
    </source>
</evidence>
<name>A0A2N0UYX4_9FIRM</name>
<dbReference type="Pfam" id="PF00246">
    <property type="entry name" value="Peptidase_M14"/>
    <property type="match status" value="1"/>
</dbReference>
<dbReference type="PANTHER" id="PTHR11705">
    <property type="entry name" value="PROTEASE FAMILY M14 CARBOXYPEPTIDASE A,B"/>
    <property type="match status" value="1"/>
</dbReference>
<accession>A0A2N0UYX4</accession>
<dbReference type="PROSITE" id="PS52035">
    <property type="entry name" value="PEPTIDASE_M14"/>
    <property type="match status" value="1"/>
</dbReference>
<dbReference type="EC" id="3.4.19.11" evidence="9"/>
<comment type="caution">
    <text evidence="9">The sequence shown here is derived from an EMBL/GenBank/DDBJ whole genome shotgun (WGS) entry which is preliminary data.</text>
</comment>
<organism evidence="9 10">
    <name type="scientific">Ruminococcus bromii</name>
    <dbReference type="NCBI Taxonomy" id="40518"/>
    <lineage>
        <taxon>Bacteria</taxon>
        <taxon>Bacillati</taxon>
        <taxon>Bacillota</taxon>
        <taxon>Clostridia</taxon>
        <taxon>Eubacteriales</taxon>
        <taxon>Oscillospiraceae</taxon>
        <taxon>Ruminococcus</taxon>
    </lineage>
</organism>
<evidence type="ECO:0000256" key="5">
    <source>
        <dbReference type="ARBA" id="ARBA00022833"/>
    </source>
</evidence>
<dbReference type="Proteomes" id="UP000233425">
    <property type="component" value="Unassembled WGS sequence"/>
</dbReference>
<keyword evidence="3" id="KW-0645">Protease</keyword>
<gene>
    <name evidence="9" type="ORF">RBATCC27255_00635</name>
</gene>
<evidence type="ECO:0000313" key="9">
    <source>
        <dbReference type="EMBL" id="PKD32148.1"/>
    </source>
</evidence>
<sequence>MTDYNVFPDYKTRKEIINGLCGKYKFIKHCFAGKSVCGRGIDVLHIGNTKNRVLYCGGFHGSEYLTVLALLKFFEECCQAMQNDNPVGEYKIGNFLSIRGLTIVPCVNPDGTEIALHGSDAAFKYKPLVEKVCTDTYKWQANARGVDINHNFNAGWCRLKQLELKNNIKCPAPTRFGGNHPESEPETKALTTLCRNIDFERAIALHSQGREIYCSFGRHTPVLSFRLASMFSQASGYNIAFPEEIATGGGFKDWFIEKFRRPALTVEMGLGKNPLPLSDFEEEYKILRSILCLGAVV</sequence>
<dbReference type="InterPro" id="IPR000834">
    <property type="entry name" value="Peptidase_M14"/>
</dbReference>
<feature type="domain" description="Peptidase M14" evidence="8">
    <location>
        <begin position="3"/>
        <end position="297"/>
    </location>
</feature>
<keyword evidence="6" id="KW-0482">Metalloprotease</keyword>
<dbReference type="GO" id="GO:0006508">
    <property type="term" value="P:proteolysis"/>
    <property type="evidence" value="ECO:0007669"/>
    <property type="project" value="UniProtKB-KW"/>
</dbReference>
<evidence type="ECO:0000256" key="7">
    <source>
        <dbReference type="PROSITE-ProRule" id="PRU01379"/>
    </source>
</evidence>
<dbReference type="Gene3D" id="3.40.630.10">
    <property type="entry name" value="Zn peptidases"/>
    <property type="match status" value="1"/>
</dbReference>
<evidence type="ECO:0000256" key="4">
    <source>
        <dbReference type="ARBA" id="ARBA00022801"/>
    </source>
</evidence>
<dbReference type="RefSeq" id="WP_101028719.1">
    <property type="nucleotide sequence ID" value="NZ_CABMMZ010000032.1"/>
</dbReference>
<dbReference type="AlphaFoldDB" id="A0A2N0UYX4"/>
<evidence type="ECO:0000256" key="3">
    <source>
        <dbReference type="ARBA" id="ARBA00022670"/>
    </source>
</evidence>
<dbReference type="GO" id="GO:0004181">
    <property type="term" value="F:metallocarboxypeptidase activity"/>
    <property type="evidence" value="ECO:0007669"/>
    <property type="project" value="InterPro"/>
</dbReference>
<dbReference type="InterPro" id="IPR034274">
    <property type="entry name" value="ENP1_M14_CPD"/>
</dbReference>
<evidence type="ECO:0000256" key="1">
    <source>
        <dbReference type="ARBA" id="ARBA00001947"/>
    </source>
</evidence>